<evidence type="ECO:0000256" key="2">
    <source>
        <dbReference type="ARBA" id="ARBA00023125"/>
    </source>
</evidence>
<keyword evidence="2 4" id="KW-0238">DNA-binding</keyword>
<comment type="caution">
    <text evidence="6">The sequence shown here is derived from an EMBL/GenBank/DDBJ whole genome shotgun (WGS) entry which is preliminary data.</text>
</comment>
<dbReference type="EMBL" id="BOOR01000034">
    <property type="protein sequence ID" value="GII56225.1"/>
    <property type="molecule type" value="Genomic_DNA"/>
</dbReference>
<keyword evidence="3" id="KW-0804">Transcription</keyword>
<dbReference type="InterPro" id="IPR036271">
    <property type="entry name" value="Tet_transcr_reg_TetR-rel_C_sf"/>
</dbReference>
<sequence>MAHRSTAADANGQSPDRALRADAQRNRARVLEVAAEIFATEGLSVPVHEIARRAGVGTGTVSRHFPTKEALFAAILLDRMKQLTGQADALAETHDAATTFFTLFATLVHEGAAHRGLAEALCGGGYDLDAAAARAGYDVSGRLRTMLAAAQEAGTIRADITYADVKALMAGCLSRDVDDTDDIALNRLIAVVCDGLRTRPS</sequence>
<dbReference type="PANTHER" id="PTHR30055">
    <property type="entry name" value="HTH-TYPE TRANSCRIPTIONAL REGULATOR RUTR"/>
    <property type="match status" value="1"/>
</dbReference>
<evidence type="ECO:0000259" key="5">
    <source>
        <dbReference type="PROSITE" id="PS50977"/>
    </source>
</evidence>
<reference evidence="6" key="1">
    <citation type="submission" date="2021-01" db="EMBL/GenBank/DDBJ databases">
        <title>Whole genome shotgun sequence of Planotetraspora thailandica NBRC 104271.</title>
        <authorList>
            <person name="Komaki H."/>
            <person name="Tamura T."/>
        </authorList>
    </citation>
    <scope>NUCLEOTIDE SEQUENCE</scope>
    <source>
        <strain evidence="6">NBRC 104271</strain>
    </source>
</reference>
<proteinExistence type="predicted"/>
<dbReference type="InterPro" id="IPR001647">
    <property type="entry name" value="HTH_TetR"/>
</dbReference>
<evidence type="ECO:0000256" key="4">
    <source>
        <dbReference type="PROSITE-ProRule" id="PRU00335"/>
    </source>
</evidence>
<dbReference type="Pfam" id="PF21597">
    <property type="entry name" value="TetR_C_43"/>
    <property type="match status" value="1"/>
</dbReference>
<dbReference type="SUPFAM" id="SSF46689">
    <property type="entry name" value="Homeodomain-like"/>
    <property type="match status" value="1"/>
</dbReference>
<dbReference type="RefSeq" id="WP_203946379.1">
    <property type="nucleotide sequence ID" value="NZ_BOOR01000034.1"/>
</dbReference>
<gene>
    <name evidence="6" type="ORF">Pth03_46140</name>
</gene>
<dbReference type="SUPFAM" id="SSF48498">
    <property type="entry name" value="Tetracyclin repressor-like, C-terminal domain"/>
    <property type="match status" value="1"/>
</dbReference>
<dbReference type="Proteomes" id="UP000605992">
    <property type="component" value="Unassembled WGS sequence"/>
</dbReference>
<keyword evidence="7" id="KW-1185">Reference proteome</keyword>
<dbReference type="PRINTS" id="PR00455">
    <property type="entry name" value="HTHTETR"/>
</dbReference>
<organism evidence="6 7">
    <name type="scientific">Planotetraspora thailandica</name>
    <dbReference type="NCBI Taxonomy" id="487172"/>
    <lineage>
        <taxon>Bacteria</taxon>
        <taxon>Bacillati</taxon>
        <taxon>Actinomycetota</taxon>
        <taxon>Actinomycetes</taxon>
        <taxon>Streptosporangiales</taxon>
        <taxon>Streptosporangiaceae</taxon>
        <taxon>Planotetraspora</taxon>
    </lineage>
</organism>
<feature type="domain" description="HTH tetR-type" evidence="5">
    <location>
        <begin position="24"/>
        <end position="83"/>
    </location>
</feature>
<dbReference type="GO" id="GO:0003700">
    <property type="term" value="F:DNA-binding transcription factor activity"/>
    <property type="evidence" value="ECO:0007669"/>
    <property type="project" value="TreeGrafter"/>
</dbReference>
<accession>A0A8J3XXK5</accession>
<evidence type="ECO:0000256" key="3">
    <source>
        <dbReference type="ARBA" id="ARBA00023163"/>
    </source>
</evidence>
<dbReference type="InterPro" id="IPR009057">
    <property type="entry name" value="Homeodomain-like_sf"/>
</dbReference>
<evidence type="ECO:0000313" key="6">
    <source>
        <dbReference type="EMBL" id="GII56225.1"/>
    </source>
</evidence>
<dbReference type="AlphaFoldDB" id="A0A8J3XXK5"/>
<dbReference type="Pfam" id="PF00440">
    <property type="entry name" value="TetR_N"/>
    <property type="match status" value="1"/>
</dbReference>
<evidence type="ECO:0000256" key="1">
    <source>
        <dbReference type="ARBA" id="ARBA00023015"/>
    </source>
</evidence>
<dbReference type="GO" id="GO:0000976">
    <property type="term" value="F:transcription cis-regulatory region binding"/>
    <property type="evidence" value="ECO:0007669"/>
    <property type="project" value="TreeGrafter"/>
</dbReference>
<protein>
    <submittedName>
        <fullName evidence="6">TetR family transcriptional regulator</fullName>
    </submittedName>
</protein>
<keyword evidence="1" id="KW-0805">Transcription regulation</keyword>
<dbReference type="PANTHER" id="PTHR30055:SF234">
    <property type="entry name" value="HTH-TYPE TRANSCRIPTIONAL REGULATOR BETI"/>
    <property type="match status" value="1"/>
</dbReference>
<dbReference type="InterPro" id="IPR050109">
    <property type="entry name" value="HTH-type_TetR-like_transc_reg"/>
</dbReference>
<dbReference type="Gene3D" id="1.10.357.10">
    <property type="entry name" value="Tetracycline Repressor, domain 2"/>
    <property type="match status" value="1"/>
</dbReference>
<evidence type="ECO:0000313" key="7">
    <source>
        <dbReference type="Proteomes" id="UP000605992"/>
    </source>
</evidence>
<dbReference type="InterPro" id="IPR049445">
    <property type="entry name" value="TetR_SbtR-like_C"/>
</dbReference>
<name>A0A8J3XXK5_9ACTN</name>
<dbReference type="PROSITE" id="PS50977">
    <property type="entry name" value="HTH_TETR_2"/>
    <property type="match status" value="1"/>
</dbReference>
<feature type="DNA-binding region" description="H-T-H motif" evidence="4">
    <location>
        <begin position="46"/>
        <end position="65"/>
    </location>
</feature>